<dbReference type="InterPro" id="IPR027370">
    <property type="entry name" value="Znf-RING_euk"/>
</dbReference>
<evidence type="ECO:0000313" key="11">
    <source>
        <dbReference type="Proteomes" id="UP000694701"/>
    </source>
</evidence>
<dbReference type="PROSITE" id="PS00675">
    <property type="entry name" value="SIGMA54_INTERACT_1"/>
    <property type="match status" value="1"/>
</dbReference>
<keyword evidence="5" id="KW-0862">Zinc</keyword>
<dbReference type="Gene3D" id="3.30.160.60">
    <property type="entry name" value="Classic Zinc Finger"/>
    <property type="match status" value="1"/>
</dbReference>
<comment type="similarity">
    <text evidence="1">Belongs to the TRAFAC class TrmE-Era-EngA-EngB-Septin-like GTPase superfamily. AIG1/Toc34/Toc159-like paraseptin GTPase family. IAN subfamily.</text>
</comment>
<feature type="coiled-coil region" evidence="7">
    <location>
        <begin position="566"/>
        <end position="614"/>
    </location>
</feature>
<dbReference type="Pfam" id="PF04548">
    <property type="entry name" value="AIG1"/>
    <property type="match status" value="1"/>
</dbReference>
<dbReference type="Gene3D" id="3.40.50.300">
    <property type="entry name" value="P-loop containing nucleotide triphosphate hydrolases"/>
    <property type="match status" value="1"/>
</dbReference>
<dbReference type="SMART" id="SM00184">
    <property type="entry name" value="RING"/>
    <property type="match status" value="1"/>
</dbReference>
<dbReference type="SMART" id="SM00336">
    <property type="entry name" value="BBOX"/>
    <property type="match status" value="1"/>
</dbReference>
<keyword evidence="3" id="KW-0547">Nucleotide-binding</keyword>
<keyword evidence="4 6" id="KW-0863">Zinc-finger</keyword>
<dbReference type="Pfam" id="PF13445">
    <property type="entry name" value="zf-RING_UBOX"/>
    <property type="match status" value="1"/>
</dbReference>
<evidence type="ECO:0000256" key="7">
    <source>
        <dbReference type="SAM" id="Coils"/>
    </source>
</evidence>
<evidence type="ECO:0000256" key="5">
    <source>
        <dbReference type="ARBA" id="ARBA00022833"/>
    </source>
</evidence>
<evidence type="ECO:0000256" key="6">
    <source>
        <dbReference type="PROSITE-ProRule" id="PRU00024"/>
    </source>
</evidence>
<dbReference type="PANTHER" id="PTHR32046:SF11">
    <property type="entry name" value="IMMUNE-ASSOCIATED NUCLEOTIDE-BINDING PROTEIN 10-LIKE"/>
    <property type="match status" value="1"/>
</dbReference>
<evidence type="ECO:0000256" key="2">
    <source>
        <dbReference type="ARBA" id="ARBA00022723"/>
    </source>
</evidence>
<name>A0A8C2FQ15_CYPCA</name>
<reference evidence="10" key="1">
    <citation type="submission" date="2025-08" db="UniProtKB">
        <authorList>
            <consortium name="Ensembl"/>
        </authorList>
    </citation>
    <scope>IDENTIFICATION</scope>
</reference>
<dbReference type="InterPro" id="IPR025662">
    <property type="entry name" value="Sigma_54_int_dom_ATP-bd_1"/>
</dbReference>
<dbReference type="Ensembl" id="ENSCCRT00020064953.1">
    <property type="protein sequence ID" value="ENSCCRP00020058928.1"/>
    <property type="gene ID" value="ENSCCRG00020027972.1"/>
</dbReference>
<organism evidence="10 11">
    <name type="scientific">Cyprinus carpio</name>
    <name type="common">Common carp</name>
    <dbReference type="NCBI Taxonomy" id="7962"/>
    <lineage>
        <taxon>Eukaryota</taxon>
        <taxon>Metazoa</taxon>
        <taxon>Chordata</taxon>
        <taxon>Craniata</taxon>
        <taxon>Vertebrata</taxon>
        <taxon>Euteleostomi</taxon>
        <taxon>Actinopterygii</taxon>
        <taxon>Neopterygii</taxon>
        <taxon>Teleostei</taxon>
        <taxon>Ostariophysi</taxon>
        <taxon>Cypriniformes</taxon>
        <taxon>Cyprinidae</taxon>
        <taxon>Cyprininae</taxon>
        <taxon>Cyprinus</taxon>
    </lineage>
</organism>
<evidence type="ECO:0000256" key="4">
    <source>
        <dbReference type="ARBA" id="ARBA00022771"/>
    </source>
</evidence>
<dbReference type="GO" id="GO:0008270">
    <property type="term" value="F:zinc ion binding"/>
    <property type="evidence" value="ECO:0007669"/>
    <property type="project" value="UniProtKB-KW"/>
</dbReference>
<accession>A0A8C2FQ15</accession>
<proteinExistence type="inferred from homology"/>
<dbReference type="Gene3D" id="3.30.40.10">
    <property type="entry name" value="Zinc/RING finger domain, C3HC4 (zinc finger)"/>
    <property type="match status" value="1"/>
</dbReference>
<dbReference type="Pfam" id="PF00643">
    <property type="entry name" value="zf-B_box"/>
    <property type="match status" value="1"/>
</dbReference>
<dbReference type="Proteomes" id="UP000694701">
    <property type="component" value="Unplaced"/>
</dbReference>
<dbReference type="InterPro" id="IPR006703">
    <property type="entry name" value="G_AIG1"/>
</dbReference>
<dbReference type="InterPro" id="IPR027417">
    <property type="entry name" value="P-loop_NTPase"/>
</dbReference>
<dbReference type="PANTHER" id="PTHR32046">
    <property type="entry name" value="G DOMAIN-CONTAINING PROTEIN"/>
    <property type="match status" value="1"/>
</dbReference>
<dbReference type="InterPro" id="IPR000315">
    <property type="entry name" value="Znf_B-box"/>
</dbReference>
<evidence type="ECO:0000313" key="10">
    <source>
        <dbReference type="Ensembl" id="ENSCCRP00020058928.1"/>
    </source>
</evidence>
<feature type="domain" description="RING-type" evidence="8">
    <location>
        <begin position="13"/>
        <end position="52"/>
    </location>
</feature>
<dbReference type="InterPro" id="IPR013083">
    <property type="entry name" value="Znf_RING/FYVE/PHD"/>
</dbReference>
<keyword evidence="2" id="KW-0479">Metal-binding</keyword>
<feature type="coiled-coil region" evidence="7">
    <location>
        <begin position="441"/>
        <end position="489"/>
    </location>
</feature>
<dbReference type="PROSITE" id="PS50119">
    <property type="entry name" value="ZF_BBOX"/>
    <property type="match status" value="1"/>
</dbReference>
<dbReference type="InterPro" id="IPR017907">
    <property type="entry name" value="Znf_RING_CS"/>
</dbReference>
<evidence type="ECO:0000259" key="8">
    <source>
        <dbReference type="PROSITE" id="PS50089"/>
    </source>
</evidence>
<evidence type="ECO:0000256" key="3">
    <source>
        <dbReference type="ARBA" id="ARBA00022741"/>
    </source>
</evidence>
<evidence type="ECO:0000259" key="9">
    <source>
        <dbReference type="PROSITE" id="PS50119"/>
    </source>
</evidence>
<evidence type="ECO:0000256" key="1">
    <source>
        <dbReference type="ARBA" id="ARBA00008535"/>
    </source>
</evidence>
<dbReference type="InterPro" id="IPR001841">
    <property type="entry name" value="Znf_RING"/>
</dbReference>
<dbReference type="SUPFAM" id="SSF52540">
    <property type="entry name" value="P-loop containing nucleoside triphosphate hydrolases"/>
    <property type="match status" value="1"/>
</dbReference>
<dbReference type="AlphaFoldDB" id="A0A8C2FQ15"/>
<dbReference type="GO" id="GO:0005525">
    <property type="term" value="F:GTP binding"/>
    <property type="evidence" value="ECO:0007669"/>
    <property type="project" value="InterPro"/>
</dbReference>
<dbReference type="PROSITE" id="PS00518">
    <property type="entry name" value="ZF_RING_1"/>
    <property type="match status" value="1"/>
</dbReference>
<keyword evidence="7" id="KW-0175">Coiled coil</keyword>
<feature type="domain" description="B box-type" evidence="9">
    <location>
        <begin position="85"/>
        <end position="126"/>
    </location>
</feature>
<sequence length="681" mass="78429">MASLHESVQEISCPVCSEIFKNPVLLSCSHSFCKECLHKFWRTKETQECPVCWRRSSKLDPPVNLALQNLCESFLKERKESCSSGSEEICSLHSEKLKLFCLEDKLPVCVECVTSQQHISHTFRPISEAVPSHREEHYTPLKSSQEKLKHKESIKREFEKTGQHILNKNDLIKKSILIEDGNPARYRLQTRTDRLDQSEPYRKITFGERIRHKPHKTILMVGETGTGKTTLINVMINYMLGVQREDKVWFEITDDQSDRTSVHSQTSIITVYGFYLQESPIHLTIIDTPGYGNTNGTDLDKDITTSLHRLSELEYWVHEIDAVCLVIMAHQNRLSDRQIYIFDALQTLFGRDIADNIILLFTHSTGAPPKNALTAVKEANIKCAVNDKNQPVFFLFDNCQSDAADEEYETIQEQSWNLSCRGMKGLFQCLDKKCSTSLKLTQDVLQKREQLEANISNLQSHVQKMKEKENKLKQTQETLKKNQEQVKNDKNFEAEVEVTYKEKVDVDPAVAKMAMCCSVCEENCHYPGCWWVSDLSWCSMMKNYHCTVCTKKCHYSKHVKTAQIYVTNTKKEKRTDEDLKKELNEKIVHGVSLVKRLEDDLQELEEEKINLVNEVFHSIGALQKIALNTDSLITLQHIDFLTETLKERNEPEKAKTLENIKMRAVKKQGALGYFKGAVCNF</sequence>
<dbReference type="PROSITE" id="PS50089">
    <property type="entry name" value="ZF_RING_2"/>
    <property type="match status" value="1"/>
</dbReference>
<protein>
    <submittedName>
        <fullName evidence="10">Uncharacterized protein</fullName>
    </submittedName>
</protein>
<dbReference type="SUPFAM" id="SSF57845">
    <property type="entry name" value="B-box zinc-binding domain"/>
    <property type="match status" value="1"/>
</dbReference>
<dbReference type="SUPFAM" id="SSF57850">
    <property type="entry name" value="RING/U-box"/>
    <property type="match status" value="1"/>
</dbReference>